<accession>A0A804KAA4</accession>
<dbReference type="SMART" id="SM00856">
    <property type="entry name" value="PMEI"/>
    <property type="match status" value="1"/>
</dbReference>
<name>A0A804KAA4_MUSAM</name>
<dbReference type="InterPro" id="IPR035513">
    <property type="entry name" value="Invertase/methylesterase_inhib"/>
</dbReference>
<dbReference type="Gene3D" id="1.20.140.40">
    <property type="entry name" value="Invertase/pectin methylesterase inhibitor family protein"/>
    <property type="match status" value="1"/>
</dbReference>
<dbReference type="GO" id="GO:0046910">
    <property type="term" value="F:pectinesterase inhibitor activity"/>
    <property type="evidence" value="ECO:0000318"/>
    <property type="project" value="GO_Central"/>
</dbReference>
<keyword evidence="8" id="KW-0325">Glycoprotein</keyword>
<comment type="pathway">
    <text evidence="1 12">Glycan metabolism; pectin degradation; 2-dehydro-3-deoxy-D-gluconate from pectin: step 1/5.</text>
</comment>
<dbReference type="NCBIfam" id="TIGR01614">
    <property type="entry name" value="PME_inhib"/>
    <property type="match status" value="1"/>
</dbReference>
<evidence type="ECO:0000256" key="11">
    <source>
        <dbReference type="PROSITE-ProRule" id="PRU10040"/>
    </source>
</evidence>
<dbReference type="InterPro" id="IPR033131">
    <property type="entry name" value="Pectinesterase_Asp_AS"/>
</dbReference>
<dbReference type="SUPFAM" id="SSF101148">
    <property type="entry name" value="Plant invertase/pectin methylesterase inhibitor"/>
    <property type="match status" value="1"/>
</dbReference>
<dbReference type="Gramene" id="Ma08_t24520.1">
    <property type="protein sequence ID" value="Ma08_p24520.1"/>
    <property type="gene ID" value="Ma08_g24520"/>
</dbReference>
<dbReference type="GO" id="GO:0045490">
    <property type="term" value="P:pectin catabolic process"/>
    <property type="evidence" value="ECO:0007669"/>
    <property type="project" value="UniProtKB-UniRule"/>
</dbReference>
<comment type="function">
    <text evidence="10">Acts in the modification of cell walls via demethylesterification of cell wall pectin.</text>
</comment>
<evidence type="ECO:0000313" key="18">
    <source>
        <dbReference type="Proteomes" id="UP000012960"/>
    </source>
</evidence>
<dbReference type="InParanoid" id="A0A804KAA4"/>
<dbReference type="EMBL" id="HG996472">
    <property type="protein sequence ID" value="CAG1832608.1"/>
    <property type="molecule type" value="Genomic_DNA"/>
</dbReference>
<evidence type="ECO:0000256" key="3">
    <source>
        <dbReference type="ARBA" id="ARBA00007786"/>
    </source>
</evidence>
<evidence type="ECO:0000313" key="16">
    <source>
        <dbReference type="EMBL" id="CAG1832608.1"/>
    </source>
</evidence>
<evidence type="ECO:0000259" key="15">
    <source>
        <dbReference type="SMART" id="SM00856"/>
    </source>
</evidence>
<dbReference type="Gene3D" id="2.160.20.10">
    <property type="entry name" value="Single-stranded right-handed beta-helix, Pectin lyase-like"/>
    <property type="match status" value="1"/>
</dbReference>
<dbReference type="AlphaFoldDB" id="A0A804KAA4"/>
<comment type="similarity">
    <text evidence="2">In the N-terminal section; belongs to the PMEI family.</text>
</comment>
<keyword evidence="14" id="KW-1133">Transmembrane helix</keyword>
<keyword evidence="14" id="KW-0812">Transmembrane</keyword>
<proteinExistence type="inferred from homology"/>
<keyword evidence="7" id="KW-1015">Disulfide bond</keyword>
<dbReference type="CDD" id="cd15798">
    <property type="entry name" value="PMEI-like_3"/>
    <property type="match status" value="1"/>
</dbReference>
<dbReference type="InterPro" id="IPR000070">
    <property type="entry name" value="Pectinesterase_cat"/>
</dbReference>
<evidence type="ECO:0000313" key="17">
    <source>
        <dbReference type="EnsemblPlants" id="Ma08_p24520.1"/>
    </source>
</evidence>
<protein>
    <recommendedName>
        <fullName evidence="4 12">Pectinesterase</fullName>
        <ecNumber evidence="4 12">3.1.1.11</ecNumber>
    </recommendedName>
</protein>
<feature type="transmembrane region" description="Helical" evidence="14">
    <location>
        <begin position="26"/>
        <end position="49"/>
    </location>
</feature>
<evidence type="ECO:0000256" key="7">
    <source>
        <dbReference type="ARBA" id="ARBA00023157"/>
    </source>
</evidence>
<evidence type="ECO:0000256" key="8">
    <source>
        <dbReference type="ARBA" id="ARBA00023180"/>
    </source>
</evidence>
<dbReference type="Pfam" id="PF04043">
    <property type="entry name" value="PMEI"/>
    <property type="match status" value="1"/>
</dbReference>
<dbReference type="FunFam" id="1.20.140.40:FF:000001">
    <property type="entry name" value="Pectinesterase"/>
    <property type="match status" value="1"/>
</dbReference>
<reference evidence="17" key="2">
    <citation type="submission" date="2021-05" db="UniProtKB">
        <authorList>
            <consortium name="EnsemblPlants"/>
        </authorList>
    </citation>
    <scope>IDENTIFICATION</scope>
    <source>
        <strain evidence="17">subsp. malaccensis</strain>
    </source>
</reference>
<dbReference type="PROSITE" id="PS00503">
    <property type="entry name" value="PECTINESTERASE_2"/>
    <property type="match status" value="1"/>
</dbReference>
<reference evidence="16" key="1">
    <citation type="submission" date="2021-03" db="EMBL/GenBank/DDBJ databases">
        <authorList>
            <consortium name="Genoscope - CEA"/>
            <person name="William W."/>
        </authorList>
    </citation>
    <scope>NUCLEOTIDE SEQUENCE</scope>
    <source>
        <strain evidence="16">Doubled-haploid Pahang</strain>
    </source>
</reference>
<keyword evidence="18" id="KW-1185">Reference proteome</keyword>
<feature type="region of interest" description="Disordered" evidence="13">
    <location>
        <begin position="1"/>
        <end position="21"/>
    </location>
</feature>
<keyword evidence="14" id="KW-0472">Membrane</keyword>
<dbReference type="Proteomes" id="UP000012960">
    <property type="component" value="Unplaced"/>
</dbReference>
<dbReference type="EC" id="3.1.1.11" evidence="4 12"/>
<comment type="similarity">
    <text evidence="3">In the C-terminal section; belongs to the pectinesterase family.</text>
</comment>
<dbReference type="SUPFAM" id="SSF51126">
    <property type="entry name" value="Pectin lyase-like"/>
    <property type="match status" value="1"/>
</dbReference>
<dbReference type="GO" id="GO:0042545">
    <property type="term" value="P:cell wall modification"/>
    <property type="evidence" value="ECO:0007669"/>
    <property type="project" value="UniProtKB-UniRule"/>
</dbReference>
<comment type="catalytic activity">
    <reaction evidence="9 12">
        <text>[(1-&gt;4)-alpha-D-galacturonosyl methyl ester](n) + n H2O = [(1-&gt;4)-alpha-D-galacturonosyl](n) + n methanol + n H(+)</text>
        <dbReference type="Rhea" id="RHEA:22380"/>
        <dbReference type="Rhea" id="RHEA-COMP:14570"/>
        <dbReference type="Rhea" id="RHEA-COMP:14573"/>
        <dbReference type="ChEBI" id="CHEBI:15377"/>
        <dbReference type="ChEBI" id="CHEBI:15378"/>
        <dbReference type="ChEBI" id="CHEBI:17790"/>
        <dbReference type="ChEBI" id="CHEBI:140522"/>
        <dbReference type="ChEBI" id="CHEBI:140523"/>
        <dbReference type="EC" id="3.1.1.11"/>
    </reaction>
</comment>
<evidence type="ECO:0000256" key="9">
    <source>
        <dbReference type="ARBA" id="ARBA00047928"/>
    </source>
</evidence>
<evidence type="ECO:0000256" key="5">
    <source>
        <dbReference type="ARBA" id="ARBA00022801"/>
    </source>
</evidence>
<evidence type="ECO:0000256" key="4">
    <source>
        <dbReference type="ARBA" id="ARBA00013229"/>
    </source>
</evidence>
<keyword evidence="6 12" id="KW-0063">Aspartyl esterase</keyword>
<evidence type="ECO:0000256" key="6">
    <source>
        <dbReference type="ARBA" id="ARBA00023085"/>
    </source>
</evidence>
<evidence type="ECO:0000256" key="2">
    <source>
        <dbReference type="ARBA" id="ARBA00006027"/>
    </source>
</evidence>
<dbReference type="EnsemblPlants" id="Ma08_t24520.1">
    <property type="protein sequence ID" value="Ma08_p24520.1"/>
    <property type="gene ID" value="Ma08_g24520"/>
</dbReference>
<dbReference type="UniPathway" id="UPA00545">
    <property type="reaction ID" value="UER00823"/>
</dbReference>
<dbReference type="InterPro" id="IPR006501">
    <property type="entry name" value="Pectinesterase_inhib_dom"/>
</dbReference>
<feature type="domain" description="Pectinesterase inhibitor" evidence="15">
    <location>
        <begin position="72"/>
        <end position="220"/>
    </location>
</feature>
<dbReference type="FunFam" id="2.160.20.10:FF:000001">
    <property type="entry name" value="Pectinesterase"/>
    <property type="match status" value="1"/>
</dbReference>
<dbReference type="OrthoDB" id="2019149at2759"/>
<feature type="active site" evidence="11">
    <location>
        <position position="428"/>
    </location>
</feature>
<gene>
    <name evidence="16" type="ORF">GSMUA_85280.1</name>
</gene>
<organism evidence="17 18">
    <name type="scientific">Musa acuminata subsp. malaccensis</name>
    <name type="common">Wild banana</name>
    <name type="synonym">Musa malaccensis</name>
    <dbReference type="NCBI Taxonomy" id="214687"/>
    <lineage>
        <taxon>Eukaryota</taxon>
        <taxon>Viridiplantae</taxon>
        <taxon>Streptophyta</taxon>
        <taxon>Embryophyta</taxon>
        <taxon>Tracheophyta</taxon>
        <taxon>Spermatophyta</taxon>
        <taxon>Magnoliopsida</taxon>
        <taxon>Liliopsida</taxon>
        <taxon>Zingiberales</taxon>
        <taxon>Musaceae</taxon>
        <taxon>Musa</taxon>
    </lineage>
</organism>
<dbReference type="GO" id="GO:0030599">
    <property type="term" value="F:pectinesterase activity"/>
    <property type="evidence" value="ECO:0000318"/>
    <property type="project" value="GO_Central"/>
</dbReference>
<keyword evidence="5 12" id="KW-0378">Hydrolase</keyword>
<dbReference type="OMA" id="NMENQPK"/>
<dbReference type="InterPro" id="IPR012334">
    <property type="entry name" value="Pectin_lyas_fold"/>
</dbReference>
<dbReference type="Pfam" id="PF01095">
    <property type="entry name" value="Pectinesterase"/>
    <property type="match status" value="1"/>
</dbReference>
<dbReference type="PANTHER" id="PTHR31707">
    <property type="entry name" value="PECTINESTERASE"/>
    <property type="match status" value="1"/>
</dbReference>
<evidence type="ECO:0000256" key="10">
    <source>
        <dbReference type="ARBA" id="ARBA00057335"/>
    </source>
</evidence>
<dbReference type="InterPro" id="IPR011050">
    <property type="entry name" value="Pectin_lyase_fold/virulence"/>
</dbReference>
<evidence type="ECO:0000256" key="14">
    <source>
        <dbReference type="SAM" id="Phobius"/>
    </source>
</evidence>
<evidence type="ECO:0000256" key="12">
    <source>
        <dbReference type="RuleBase" id="RU000589"/>
    </source>
</evidence>
<evidence type="ECO:0000256" key="1">
    <source>
        <dbReference type="ARBA" id="ARBA00005184"/>
    </source>
</evidence>
<sequence>MSTSRDFGSASEPGSDERRQKKQNRFVMVGLTASVMLILAVVGVATVQYNSEADESSTSPSDGGLESTSHFRTTSAIEVICSPTDYKSSCESSLSKYVNDSSKPKDLVRAAVLAVVDGVAKAFNRSDSIKSDDPEVKAAIADCKEMHQYAVDELAKTLSHIDEHHLKQLPKQIPELKNWLSAVVAYQQTCIDGFPEGKLKSKMQAAMKSAKEITSNALAIVGKISSFLTLIQVAGFSRRLLEEEPAEPEWYVDGNPSWVSHGDRRLLQTPATPELTPNVTVAKDGSGDFTTISGALAKAPKKLLNGRYVIYVKEGVYEETVAVDKNTWNITMYGDGEQKTIVTGSKNFIDGVKTYHTATFAAIGDGFMAVDMAFLNTAGANKHQAVALRVQADRAIFLRCRMEAYQDTLYAHSHRQFYRDCLISGTIDFIFGDASAVFQHCTLTVRRPLNNQQNIVLAQGRSVLQESTGFVIQNCRIVAIPALADAKPKLRSYLGRPWQEFSNTIIMESEIGDFIEPEGYTPWEGSFALDTLSYAEYNNKGPGADTSKRVHWAGFKVISQEEASAYTASPFIQGDDWISKMGAPVSLGLYNE</sequence>
<evidence type="ECO:0000256" key="13">
    <source>
        <dbReference type="SAM" id="MobiDB-lite"/>
    </source>
</evidence>